<dbReference type="Proteomes" id="UP001188597">
    <property type="component" value="Unassembled WGS sequence"/>
</dbReference>
<evidence type="ECO:0008006" key="3">
    <source>
        <dbReference type="Google" id="ProtNLM"/>
    </source>
</evidence>
<dbReference type="EMBL" id="JAVXUP010000631">
    <property type="protein sequence ID" value="KAK3023869.1"/>
    <property type="molecule type" value="Genomic_DNA"/>
</dbReference>
<accession>A0AA88WD42</accession>
<proteinExistence type="predicted"/>
<sequence length="188" mass="21010">MSSHVVVRDWHPHLSMDEIDFLQSPFWIRISGLPPNLMTKSNAEKIGSKIGKVLEVDFTADGKIAWLRFLRIQGKRKKKGGRPFSCSYSGGLNGLISKNHLIDLGFSGNPFTWSNNRPLLANIKERVDKAYASPCWSLLFPEASVIHLPGKASDHLPLVLQTHRLITSGPKPLSLKQPGPETPLHTMW</sequence>
<reference evidence="1" key="1">
    <citation type="submission" date="2022-12" db="EMBL/GenBank/DDBJ databases">
        <title>Draft genome assemblies for two species of Escallonia (Escalloniales).</title>
        <authorList>
            <person name="Chanderbali A."/>
            <person name="Dervinis C."/>
            <person name="Anghel I."/>
            <person name="Soltis D."/>
            <person name="Soltis P."/>
            <person name="Zapata F."/>
        </authorList>
    </citation>
    <scope>NUCLEOTIDE SEQUENCE</scope>
    <source>
        <strain evidence="1">UCBG64.0493</strain>
        <tissue evidence="1">Leaf</tissue>
    </source>
</reference>
<dbReference type="PANTHER" id="PTHR33710:SF77">
    <property type="entry name" value="DNASE I-LIKE SUPERFAMILY PROTEIN"/>
    <property type="match status" value="1"/>
</dbReference>
<keyword evidence="2" id="KW-1185">Reference proteome</keyword>
<evidence type="ECO:0000313" key="2">
    <source>
        <dbReference type="Proteomes" id="UP001188597"/>
    </source>
</evidence>
<dbReference type="AlphaFoldDB" id="A0AA88WD42"/>
<dbReference type="Gene3D" id="3.60.10.10">
    <property type="entry name" value="Endonuclease/exonuclease/phosphatase"/>
    <property type="match status" value="1"/>
</dbReference>
<name>A0AA88WD42_9ASTE</name>
<gene>
    <name evidence="1" type="ORF">RJ639_044000</name>
</gene>
<dbReference type="InterPro" id="IPR036691">
    <property type="entry name" value="Endo/exonu/phosph_ase_sf"/>
</dbReference>
<organism evidence="1 2">
    <name type="scientific">Escallonia herrerae</name>
    <dbReference type="NCBI Taxonomy" id="1293975"/>
    <lineage>
        <taxon>Eukaryota</taxon>
        <taxon>Viridiplantae</taxon>
        <taxon>Streptophyta</taxon>
        <taxon>Embryophyta</taxon>
        <taxon>Tracheophyta</taxon>
        <taxon>Spermatophyta</taxon>
        <taxon>Magnoliopsida</taxon>
        <taxon>eudicotyledons</taxon>
        <taxon>Gunneridae</taxon>
        <taxon>Pentapetalae</taxon>
        <taxon>asterids</taxon>
        <taxon>campanulids</taxon>
        <taxon>Escalloniales</taxon>
        <taxon>Escalloniaceae</taxon>
        <taxon>Escallonia</taxon>
    </lineage>
</organism>
<protein>
    <recommendedName>
        <fullName evidence="3">DUF4283 domain-containing protein</fullName>
    </recommendedName>
</protein>
<comment type="caution">
    <text evidence="1">The sequence shown here is derived from an EMBL/GenBank/DDBJ whole genome shotgun (WGS) entry which is preliminary data.</text>
</comment>
<dbReference type="SUPFAM" id="SSF56219">
    <property type="entry name" value="DNase I-like"/>
    <property type="match status" value="1"/>
</dbReference>
<dbReference type="PANTHER" id="PTHR33710">
    <property type="entry name" value="BNAC02G09200D PROTEIN"/>
    <property type="match status" value="1"/>
</dbReference>
<evidence type="ECO:0000313" key="1">
    <source>
        <dbReference type="EMBL" id="KAK3023869.1"/>
    </source>
</evidence>